<proteinExistence type="inferred from homology"/>
<dbReference type="Gene3D" id="1.10.10.1320">
    <property type="entry name" value="Anti-sigma factor, zinc-finger domain"/>
    <property type="match status" value="1"/>
</dbReference>
<organism evidence="6 7">
    <name type="scientific">Paenibacillus uliginis N3/975</name>
    <dbReference type="NCBI Taxonomy" id="1313296"/>
    <lineage>
        <taxon>Bacteria</taxon>
        <taxon>Bacillati</taxon>
        <taxon>Bacillota</taxon>
        <taxon>Bacilli</taxon>
        <taxon>Bacillales</taxon>
        <taxon>Paenibacillaceae</taxon>
        <taxon>Paenibacillus</taxon>
    </lineage>
</organism>
<feature type="domain" description="Putative zinc-finger" evidence="5">
    <location>
        <begin position="3"/>
        <end position="37"/>
    </location>
</feature>
<dbReference type="STRING" id="1313296.SAMN05661091_4360"/>
<protein>
    <recommendedName>
        <fullName evidence="2">Anti-sigma-W factor RsiW</fullName>
    </recommendedName>
</protein>
<feature type="region of interest" description="Disordered" evidence="3">
    <location>
        <begin position="148"/>
        <end position="289"/>
    </location>
</feature>
<feature type="region of interest" description="Disordered" evidence="3">
    <location>
        <begin position="382"/>
        <end position="430"/>
    </location>
</feature>
<keyword evidence="6" id="KW-0862">Zinc</keyword>
<feature type="compositionally biased region" description="Basic and acidic residues" evidence="3">
    <location>
        <begin position="166"/>
        <end position="178"/>
    </location>
</feature>
<name>A0A1X7HN13_9BACL</name>
<evidence type="ECO:0000256" key="4">
    <source>
        <dbReference type="SAM" id="Phobius"/>
    </source>
</evidence>
<feature type="compositionally biased region" description="Basic and acidic residues" evidence="3">
    <location>
        <begin position="196"/>
        <end position="205"/>
    </location>
</feature>
<keyword evidence="6" id="KW-0479">Metal-binding</keyword>
<dbReference type="GO" id="GO:0008270">
    <property type="term" value="F:zinc ion binding"/>
    <property type="evidence" value="ECO:0007669"/>
    <property type="project" value="UniProtKB-KW"/>
</dbReference>
<reference evidence="6 7" key="1">
    <citation type="submission" date="2017-04" db="EMBL/GenBank/DDBJ databases">
        <authorList>
            <person name="Afonso C.L."/>
            <person name="Miller P.J."/>
            <person name="Scott M.A."/>
            <person name="Spackman E."/>
            <person name="Goraichik I."/>
            <person name="Dimitrov K.M."/>
            <person name="Suarez D.L."/>
            <person name="Swayne D.E."/>
        </authorList>
    </citation>
    <scope>NUCLEOTIDE SEQUENCE [LARGE SCALE GENOMIC DNA]</scope>
    <source>
        <strain evidence="6 7">N3/975</strain>
    </source>
</reference>
<evidence type="ECO:0000256" key="1">
    <source>
        <dbReference type="ARBA" id="ARBA00024353"/>
    </source>
</evidence>
<keyword evidence="6" id="KW-0863">Zinc-finger</keyword>
<feature type="compositionally biased region" description="Basic and acidic residues" evidence="3">
    <location>
        <begin position="276"/>
        <end position="285"/>
    </location>
</feature>
<dbReference type="AlphaFoldDB" id="A0A1X7HN13"/>
<feature type="transmembrane region" description="Helical" evidence="4">
    <location>
        <begin position="105"/>
        <end position="129"/>
    </location>
</feature>
<sequence length="430" mass="46884">MNCQEVVEYMHRYLDQDLDPEETAQMYRHVAVCPACAEKFNVLKSLSRDLEDLPAVTPPYSLVDSILPQLDAIDLARQEQAKVDDDKGPAVMMPELKRSRRTTSWWGSIAGRTAIGTAAAAVILGVAIFNYEPQMLSDAELPVEEVMPTSMKTGSGGSQELPESEDPNKDSDVIDKDQQQQQVELQPYAAAEDDSEKAGAEKSSPDESVSTNMDSVPVEDTKNDNKSRAASPDAGTSAREGSTKGKTGNTEPPQEAHKPTAPPSELPEPDSQGSKDIQDTQKPAETDVTVTESLDTSFDNVNKHGITGMVPGQWSSPDGLYSASLEIDQLVMYRLPAADQLPEVIHSLPLNGDWIAGEWSVDSKNFTYTVLVDQKEVKHVLNVQQPVESNKPEAEKTEKPENSDQTDKADKKVNADTPEKSDTTKSVTTP</sequence>
<gene>
    <name evidence="6" type="ORF">SAMN05661091_4360</name>
</gene>
<evidence type="ECO:0000313" key="6">
    <source>
        <dbReference type="EMBL" id="SMF88654.1"/>
    </source>
</evidence>
<evidence type="ECO:0000259" key="5">
    <source>
        <dbReference type="Pfam" id="PF13490"/>
    </source>
</evidence>
<dbReference type="InterPro" id="IPR041916">
    <property type="entry name" value="Anti_sigma_zinc_sf"/>
</dbReference>
<dbReference type="Pfam" id="PF13490">
    <property type="entry name" value="zf-HC2"/>
    <property type="match status" value="1"/>
</dbReference>
<feature type="compositionally biased region" description="Basic and acidic residues" evidence="3">
    <location>
        <begin position="390"/>
        <end position="423"/>
    </location>
</feature>
<keyword evidence="4" id="KW-1133">Transmembrane helix</keyword>
<dbReference type="Proteomes" id="UP000192940">
    <property type="component" value="Chromosome I"/>
</dbReference>
<dbReference type="EMBL" id="LT840184">
    <property type="protein sequence ID" value="SMF88654.1"/>
    <property type="molecule type" value="Genomic_DNA"/>
</dbReference>
<dbReference type="InterPro" id="IPR027383">
    <property type="entry name" value="Znf_put"/>
</dbReference>
<keyword evidence="4" id="KW-0472">Membrane</keyword>
<evidence type="ECO:0000256" key="2">
    <source>
        <dbReference type="ARBA" id="ARBA00024438"/>
    </source>
</evidence>
<dbReference type="RefSeq" id="WP_208915128.1">
    <property type="nucleotide sequence ID" value="NZ_LT840184.1"/>
</dbReference>
<keyword evidence="4" id="KW-0812">Transmembrane</keyword>
<accession>A0A1X7HN13</accession>
<keyword evidence="7" id="KW-1185">Reference proteome</keyword>
<evidence type="ECO:0000313" key="7">
    <source>
        <dbReference type="Proteomes" id="UP000192940"/>
    </source>
</evidence>
<comment type="similarity">
    <text evidence="1">Belongs to the zinc-associated anti-sigma factor (ZAS) superfamily. Anti-sigma-W factor family.</text>
</comment>
<evidence type="ECO:0000256" key="3">
    <source>
        <dbReference type="SAM" id="MobiDB-lite"/>
    </source>
</evidence>